<evidence type="ECO:0000256" key="1">
    <source>
        <dbReference type="SAM" id="Coils"/>
    </source>
</evidence>
<feature type="compositionally biased region" description="Basic and acidic residues" evidence="2">
    <location>
        <begin position="45"/>
        <end position="57"/>
    </location>
</feature>
<gene>
    <name evidence="3" type="ORF">TSG867_LOCUS3307</name>
</gene>
<feature type="coiled-coil region" evidence="1">
    <location>
        <begin position="112"/>
        <end position="270"/>
    </location>
</feature>
<keyword evidence="1" id="KW-0175">Coiled coil</keyword>
<dbReference type="AlphaFoldDB" id="A0A820F0P6"/>
<evidence type="ECO:0000256" key="2">
    <source>
        <dbReference type="SAM" id="MobiDB-lite"/>
    </source>
</evidence>
<evidence type="ECO:0000313" key="3">
    <source>
        <dbReference type="EMBL" id="CAF4254718.1"/>
    </source>
</evidence>
<feature type="compositionally biased region" description="Low complexity" evidence="2">
    <location>
        <begin position="21"/>
        <end position="44"/>
    </location>
</feature>
<feature type="non-terminal residue" evidence="3">
    <location>
        <position position="1"/>
    </location>
</feature>
<feature type="compositionally biased region" description="Polar residues" evidence="2">
    <location>
        <begin position="62"/>
        <end position="79"/>
    </location>
</feature>
<evidence type="ECO:0008006" key="5">
    <source>
        <dbReference type="Google" id="ProtNLM"/>
    </source>
</evidence>
<dbReference type="EMBL" id="CAJOBQ010000098">
    <property type="protein sequence ID" value="CAF4254718.1"/>
    <property type="molecule type" value="Genomic_DNA"/>
</dbReference>
<dbReference type="Proteomes" id="UP000663862">
    <property type="component" value="Unassembled WGS sequence"/>
</dbReference>
<protein>
    <recommendedName>
        <fullName evidence="5">Reverse transcriptase domain-containing protein</fullName>
    </recommendedName>
</protein>
<proteinExistence type="predicted"/>
<dbReference type="PANTHER" id="PTHR19446">
    <property type="entry name" value="REVERSE TRANSCRIPTASES"/>
    <property type="match status" value="1"/>
</dbReference>
<evidence type="ECO:0000313" key="4">
    <source>
        <dbReference type="Proteomes" id="UP000663862"/>
    </source>
</evidence>
<organism evidence="3 4">
    <name type="scientific">Rotaria socialis</name>
    <dbReference type="NCBI Taxonomy" id="392032"/>
    <lineage>
        <taxon>Eukaryota</taxon>
        <taxon>Metazoa</taxon>
        <taxon>Spiralia</taxon>
        <taxon>Gnathifera</taxon>
        <taxon>Rotifera</taxon>
        <taxon>Eurotatoria</taxon>
        <taxon>Bdelloidea</taxon>
        <taxon>Philodinida</taxon>
        <taxon>Philodinidae</taxon>
        <taxon>Rotaria</taxon>
    </lineage>
</organism>
<comment type="caution">
    <text evidence="3">The sequence shown here is derived from an EMBL/GenBank/DDBJ whole genome shotgun (WGS) entry which is preliminary data.</text>
</comment>
<accession>A0A820F0P6</accession>
<feature type="region of interest" description="Disordered" evidence="2">
    <location>
        <begin position="19"/>
        <end position="107"/>
    </location>
</feature>
<sequence length="706" mass="82888">MFKNLKEKLANQAAKTNLNFIPGISSPDSASISRDSDTRTSSITSRDDNHENNRTRLDSAASDISQFSVGHNPNASLNYESPPRTYYPPSDIESEYGGGGGDDSDHESHAKMIQMKKLLAIYKNKFNQLKNAYDEVEREKDHIKNILQQHQDTSIKRLSELREQTKLDRQAKEQLECLHQKEIRKRENRIEELTLKLNAQQDLIQLPHDADQQEIQKLLEKNSKLESLLSRCNEVMKTNEAKRNEIEKQRDDLIQQLNEKQNVIESMMKAPSKGEDHFSLKHFVRNIMVSGFNNAINYWESVEGSNSFGGVAILLHQSISSKIIEKQENFLMLEIETENEKILLGGIYVPPKIYNIDHDAFFELFSNFLSGLWDRCSIYESVEKYRPPWPQHLILLAKTVNKHKRKYRKTHYVRHYEEWAYWYDVYQKEKINYEEKKRNKKLLFLRENNNIWKVARPIFKKYTPPFRGLKTPQGIERDHQKICDNLADYYEKHFSESIYNINNAHHTKCREAYTQISYTPNIPLQKIKIEDVIKQWKKFKPKKSMDSVNTSAFLLKNLPTEYFQVITVLFNKCAENGTFFERAKHARGVCLSKDGVYPTEDRLRSISLLPNIGKWFEKIIAERVENWCLDNGLNLDEQSGFTANRRLQTRILSLIEDIRLTVAAPNRPVLAIFIDFLTAFDRLWYPALFKTFNDLDMPLDLRRWIY</sequence>
<name>A0A820F0P6_9BILA</name>
<reference evidence="3" key="1">
    <citation type="submission" date="2021-02" db="EMBL/GenBank/DDBJ databases">
        <authorList>
            <person name="Nowell W R."/>
        </authorList>
    </citation>
    <scope>NUCLEOTIDE SEQUENCE</scope>
</reference>